<sequence>MRDTLGTEMSMPGGAQAGRSIDVSNKSPRYAAMFLAGVRAEATDRPPGERGETEISDPFLVTRPGHRTPARAGSPTPYDRPAAHAGGACGGGPARGSGPAGPDPGSGRARGRYLDAPTIFPAGETAYQVPPTPWPLVSPGFLSPAKV</sequence>
<evidence type="ECO:0000313" key="2">
    <source>
        <dbReference type="EMBL" id="GGU58004.1"/>
    </source>
</evidence>
<proteinExistence type="predicted"/>
<organism evidence="2 3">
    <name type="scientific">Streptomyces lavendofoliae</name>
    <dbReference type="NCBI Taxonomy" id="67314"/>
    <lineage>
        <taxon>Bacteria</taxon>
        <taxon>Bacillati</taxon>
        <taxon>Actinomycetota</taxon>
        <taxon>Actinomycetes</taxon>
        <taxon>Kitasatosporales</taxon>
        <taxon>Streptomycetaceae</taxon>
        <taxon>Streptomyces</taxon>
    </lineage>
</organism>
<evidence type="ECO:0000313" key="3">
    <source>
        <dbReference type="Proteomes" id="UP000636661"/>
    </source>
</evidence>
<reference evidence="2" key="1">
    <citation type="journal article" date="2014" name="Int. J. Syst. Evol. Microbiol.">
        <title>Complete genome sequence of Corynebacterium casei LMG S-19264T (=DSM 44701T), isolated from a smear-ripened cheese.</title>
        <authorList>
            <consortium name="US DOE Joint Genome Institute (JGI-PGF)"/>
            <person name="Walter F."/>
            <person name="Albersmeier A."/>
            <person name="Kalinowski J."/>
            <person name="Ruckert C."/>
        </authorList>
    </citation>
    <scope>NUCLEOTIDE SEQUENCE</scope>
    <source>
        <strain evidence="2">JCM 4391</strain>
    </source>
</reference>
<evidence type="ECO:0000256" key="1">
    <source>
        <dbReference type="SAM" id="MobiDB-lite"/>
    </source>
</evidence>
<accession>A0A918M7C7</accession>
<feature type="region of interest" description="Disordered" evidence="1">
    <location>
        <begin position="41"/>
        <end position="113"/>
    </location>
</feature>
<dbReference type="EMBL" id="BMTP01000016">
    <property type="protein sequence ID" value="GGU58004.1"/>
    <property type="molecule type" value="Genomic_DNA"/>
</dbReference>
<name>A0A918M7C7_9ACTN</name>
<reference evidence="2" key="2">
    <citation type="submission" date="2020-09" db="EMBL/GenBank/DDBJ databases">
        <authorList>
            <person name="Sun Q."/>
            <person name="Ohkuma M."/>
        </authorList>
    </citation>
    <scope>NUCLEOTIDE SEQUENCE</scope>
    <source>
        <strain evidence="2">JCM 4391</strain>
    </source>
</reference>
<keyword evidence="3" id="KW-1185">Reference proteome</keyword>
<gene>
    <name evidence="2" type="ORF">GCM10010274_53630</name>
</gene>
<feature type="compositionally biased region" description="Basic and acidic residues" evidence="1">
    <location>
        <begin position="41"/>
        <end position="53"/>
    </location>
</feature>
<feature type="region of interest" description="Disordered" evidence="1">
    <location>
        <begin position="127"/>
        <end position="147"/>
    </location>
</feature>
<protein>
    <submittedName>
        <fullName evidence="2">Uncharacterized protein</fullName>
    </submittedName>
</protein>
<comment type="caution">
    <text evidence="2">The sequence shown here is derived from an EMBL/GenBank/DDBJ whole genome shotgun (WGS) entry which is preliminary data.</text>
</comment>
<dbReference type="Proteomes" id="UP000636661">
    <property type="component" value="Unassembled WGS sequence"/>
</dbReference>
<feature type="region of interest" description="Disordered" evidence="1">
    <location>
        <begin position="1"/>
        <end position="22"/>
    </location>
</feature>
<feature type="compositionally biased region" description="Gly residues" evidence="1">
    <location>
        <begin position="87"/>
        <end position="99"/>
    </location>
</feature>
<dbReference type="AlphaFoldDB" id="A0A918M7C7"/>